<evidence type="ECO:0000256" key="3">
    <source>
        <dbReference type="ARBA" id="ARBA00022618"/>
    </source>
</evidence>
<gene>
    <name evidence="8 12" type="primary">zipA</name>
    <name evidence="12" type="ORF">NCTC12872_01570</name>
</gene>
<dbReference type="GO" id="GO:0043093">
    <property type="term" value="P:FtsZ-dependent cytokinesis"/>
    <property type="evidence" value="ECO:0007669"/>
    <property type="project" value="UniProtKB-UniRule"/>
</dbReference>
<keyword evidence="4 8" id="KW-0812">Transmembrane</keyword>
<protein>
    <recommendedName>
        <fullName evidence="8 9">Cell division protein ZipA</fullName>
    </recommendedName>
</protein>
<dbReference type="PANTHER" id="PTHR38685">
    <property type="entry name" value="CELL DIVISION PROTEIN ZIPA"/>
    <property type="match status" value="1"/>
</dbReference>
<organism evidence="12 13">
    <name type="scientific">Phocoenobacter uteri</name>
    <dbReference type="NCBI Taxonomy" id="146806"/>
    <lineage>
        <taxon>Bacteria</taxon>
        <taxon>Pseudomonadati</taxon>
        <taxon>Pseudomonadota</taxon>
        <taxon>Gammaproteobacteria</taxon>
        <taxon>Pasteurellales</taxon>
        <taxon>Pasteurellaceae</taxon>
        <taxon>Phocoenobacter</taxon>
    </lineage>
</organism>
<dbReference type="Gene3D" id="3.30.1400.10">
    <property type="entry name" value="ZipA, C-terminal FtsZ-binding domain"/>
    <property type="match status" value="1"/>
</dbReference>
<dbReference type="PANTHER" id="PTHR38685:SF1">
    <property type="entry name" value="CELL DIVISION PROTEIN ZIPA"/>
    <property type="match status" value="1"/>
</dbReference>
<keyword evidence="5 8" id="KW-1133">Transmembrane helix</keyword>
<evidence type="ECO:0000256" key="8">
    <source>
        <dbReference type="HAMAP-Rule" id="MF_00509"/>
    </source>
</evidence>
<evidence type="ECO:0000313" key="13">
    <source>
        <dbReference type="Proteomes" id="UP000255417"/>
    </source>
</evidence>
<dbReference type="InterPro" id="IPR007449">
    <property type="entry name" value="ZipA_FtsZ-bd_C"/>
</dbReference>
<keyword evidence="3 8" id="KW-0132">Cell division</keyword>
<keyword evidence="7 8" id="KW-0131">Cell cycle</keyword>
<evidence type="ECO:0000256" key="9">
    <source>
        <dbReference type="RuleBase" id="RU003612"/>
    </source>
</evidence>
<accession>A0A379CBC2</accession>
<keyword evidence="2 8" id="KW-0997">Cell inner membrane</keyword>
<comment type="subunit">
    <text evidence="8">Interacts with FtsZ via their C-terminal domains.</text>
</comment>
<dbReference type="Proteomes" id="UP000255417">
    <property type="component" value="Unassembled WGS sequence"/>
</dbReference>
<dbReference type="RefSeq" id="WP_115316047.1">
    <property type="nucleotide sequence ID" value="NZ_LWIF01000001.1"/>
</dbReference>
<dbReference type="OrthoDB" id="7054914at2"/>
<comment type="function">
    <text evidence="8 9">Essential cell division protein that stabilizes the FtsZ protofilaments by cross-linking them and that serves as a cytoplasmic membrane anchor for the Z ring. Also required for the recruitment to the septal ring of downstream cell division proteins.</text>
</comment>
<dbReference type="EMBL" id="UGTA01000001">
    <property type="protein sequence ID" value="SUB59581.1"/>
    <property type="molecule type" value="Genomic_DNA"/>
</dbReference>
<comment type="subcellular location">
    <subcellularLocation>
        <location evidence="8">Cell inner membrane</location>
        <topology evidence="8">Single-pass type I membrane protein</topology>
    </subcellularLocation>
    <text evidence="8">Localizes to the Z ring in an FtsZ-dependent manner.</text>
</comment>
<dbReference type="SMART" id="SM00771">
    <property type="entry name" value="ZipA_C"/>
    <property type="match status" value="1"/>
</dbReference>
<feature type="domain" description="ZipA C-terminal FtsZ-binding" evidence="11">
    <location>
        <begin position="138"/>
        <end position="267"/>
    </location>
</feature>
<evidence type="ECO:0000256" key="2">
    <source>
        <dbReference type="ARBA" id="ARBA00022519"/>
    </source>
</evidence>
<evidence type="ECO:0000256" key="4">
    <source>
        <dbReference type="ARBA" id="ARBA00022692"/>
    </source>
</evidence>
<evidence type="ECO:0000256" key="6">
    <source>
        <dbReference type="ARBA" id="ARBA00023136"/>
    </source>
</evidence>
<dbReference type="GO" id="GO:0005886">
    <property type="term" value="C:plasma membrane"/>
    <property type="evidence" value="ECO:0007669"/>
    <property type="project" value="UniProtKB-SubCell"/>
</dbReference>
<dbReference type="SUPFAM" id="SSF64383">
    <property type="entry name" value="Cell-division protein ZipA, C-terminal domain"/>
    <property type="match status" value="1"/>
</dbReference>
<evidence type="ECO:0000256" key="7">
    <source>
        <dbReference type="ARBA" id="ARBA00023306"/>
    </source>
</evidence>
<proteinExistence type="inferred from homology"/>
<evidence type="ECO:0000256" key="10">
    <source>
        <dbReference type="SAM" id="MobiDB-lite"/>
    </source>
</evidence>
<dbReference type="InterPro" id="IPR036765">
    <property type="entry name" value="ZipA_FtsZ-bd_C_sf"/>
</dbReference>
<feature type="transmembrane region" description="Helical" evidence="8">
    <location>
        <begin position="6"/>
        <end position="24"/>
    </location>
</feature>
<dbReference type="NCBIfam" id="TIGR02205">
    <property type="entry name" value="septum_zipA"/>
    <property type="match status" value="1"/>
</dbReference>
<dbReference type="GO" id="GO:0032153">
    <property type="term" value="C:cell division site"/>
    <property type="evidence" value="ECO:0007669"/>
    <property type="project" value="UniProtKB-UniRule"/>
</dbReference>
<evidence type="ECO:0000256" key="1">
    <source>
        <dbReference type="ARBA" id="ARBA00022475"/>
    </source>
</evidence>
<feature type="region of interest" description="Disordered" evidence="10">
    <location>
        <begin position="39"/>
        <end position="87"/>
    </location>
</feature>
<dbReference type="HAMAP" id="MF_00509">
    <property type="entry name" value="ZipA"/>
    <property type="match status" value="1"/>
</dbReference>
<dbReference type="InterPro" id="IPR011919">
    <property type="entry name" value="Cell_div_ZipA"/>
</dbReference>
<dbReference type="AlphaFoldDB" id="A0A379CBC2"/>
<evidence type="ECO:0000313" key="12">
    <source>
        <dbReference type="EMBL" id="SUB59581.1"/>
    </source>
</evidence>
<sequence>MELSVVLSAVALILVIILIGYTLIASNKEKSQVFENDFSARPRPASPLKNTSNKPFYESQNVMSEQEKEVVSETVTTNPEKSIEPTESAIKIRLDDETSVQEQETQPAVVINQEVEQPQEDEMQEPVESEPETEQDVMEQVLTLYLVAPEHQQFSGRQIVQHLEEIGFQYGEHKLFHRHIDNAASPVIFSVANMVQPGTFDLDNLDEFTTIGLAFFMYVPSCGNDVTNLRLMISTVESLSQSLGGFVLNDKQALFDEQSHIEYTQRLQ</sequence>
<comment type="similarity">
    <text evidence="8 9">Belongs to the ZipA family.</text>
</comment>
<evidence type="ECO:0000259" key="11">
    <source>
        <dbReference type="SMART" id="SM00771"/>
    </source>
</evidence>
<keyword evidence="1 8" id="KW-1003">Cell membrane</keyword>
<keyword evidence="6 8" id="KW-0472">Membrane</keyword>
<feature type="compositionally biased region" description="Polar residues" evidence="10">
    <location>
        <begin position="48"/>
        <end position="64"/>
    </location>
</feature>
<reference evidence="12 13" key="1">
    <citation type="submission" date="2018-06" db="EMBL/GenBank/DDBJ databases">
        <authorList>
            <consortium name="Pathogen Informatics"/>
            <person name="Doyle S."/>
        </authorList>
    </citation>
    <scope>NUCLEOTIDE SEQUENCE [LARGE SCALE GENOMIC DNA]</scope>
    <source>
        <strain evidence="12 13">NCTC12872</strain>
    </source>
</reference>
<dbReference type="GO" id="GO:0000917">
    <property type="term" value="P:division septum assembly"/>
    <property type="evidence" value="ECO:0007669"/>
    <property type="project" value="TreeGrafter"/>
</dbReference>
<evidence type="ECO:0000256" key="5">
    <source>
        <dbReference type="ARBA" id="ARBA00022989"/>
    </source>
</evidence>
<name>A0A379CBC2_9PAST</name>
<keyword evidence="13" id="KW-1185">Reference proteome</keyword>
<dbReference type="Pfam" id="PF04354">
    <property type="entry name" value="ZipA_C"/>
    <property type="match status" value="1"/>
</dbReference>